<sequence>MLEVAEHLPNAAARVLIDTLVDLVPGVVSSAVHPG</sequence>
<gene>
    <name evidence="1" type="ORF">METZ01_LOCUS212527</name>
</gene>
<dbReference type="EMBL" id="UINC01048745">
    <property type="protein sequence ID" value="SVB59673.1"/>
    <property type="molecule type" value="Genomic_DNA"/>
</dbReference>
<proteinExistence type="predicted"/>
<dbReference type="AlphaFoldDB" id="A0A382FBT5"/>
<reference evidence="1" key="1">
    <citation type="submission" date="2018-05" db="EMBL/GenBank/DDBJ databases">
        <authorList>
            <person name="Lanie J.A."/>
            <person name="Ng W.-L."/>
            <person name="Kazmierczak K.M."/>
            <person name="Andrzejewski T.M."/>
            <person name="Davidsen T.M."/>
            <person name="Wayne K.J."/>
            <person name="Tettelin H."/>
            <person name="Glass J.I."/>
            <person name="Rusch D."/>
            <person name="Podicherti R."/>
            <person name="Tsui H.-C.T."/>
            <person name="Winkler M.E."/>
        </authorList>
    </citation>
    <scope>NUCLEOTIDE SEQUENCE</scope>
</reference>
<accession>A0A382FBT5</accession>
<name>A0A382FBT5_9ZZZZ</name>
<evidence type="ECO:0000313" key="1">
    <source>
        <dbReference type="EMBL" id="SVB59673.1"/>
    </source>
</evidence>
<organism evidence="1">
    <name type="scientific">marine metagenome</name>
    <dbReference type="NCBI Taxonomy" id="408172"/>
    <lineage>
        <taxon>unclassified sequences</taxon>
        <taxon>metagenomes</taxon>
        <taxon>ecological metagenomes</taxon>
    </lineage>
</organism>
<protein>
    <submittedName>
        <fullName evidence="1">Uncharacterized protein</fullName>
    </submittedName>
</protein>